<evidence type="ECO:0000256" key="10">
    <source>
        <dbReference type="ARBA" id="ARBA00023065"/>
    </source>
</evidence>
<dbReference type="Gene3D" id="1.10.287.70">
    <property type="match status" value="1"/>
</dbReference>
<feature type="domain" description="Potassium channel inwardly rectifying transmembrane" evidence="16">
    <location>
        <begin position="52"/>
        <end position="194"/>
    </location>
</feature>
<feature type="compositionally biased region" description="Polar residues" evidence="14">
    <location>
        <begin position="2053"/>
        <end position="2070"/>
    </location>
</feature>
<organism evidence="18 19">
    <name type="scientific">Polypterus senegalus</name>
    <name type="common">Senegal bichir</name>
    <dbReference type="NCBI Taxonomy" id="55291"/>
    <lineage>
        <taxon>Eukaryota</taxon>
        <taxon>Metazoa</taxon>
        <taxon>Chordata</taxon>
        <taxon>Craniata</taxon>
        <taxon>Vertebrata</taxon>
        <taxon>Euteleostomi</taxon>
        <taxon>Actinopterygii</taxon>
        <taxon>Polypteriformes</taxon>
        <taxon>Polypteridae</taxon>
        <taxon>Polypterus</taxon>
    </lineage>
</organism>
<evidence type="ECO:0000256" key="15">
    <source>
        <dbReference type="SAM" id="Phobius"/>
    </source>
</evidence>
<dbReference type="InterPro" id="IPR024855">
    <property type="entry name" value="UNC79"/>
</dbReference>
<dbReference type="InterPro" id="IPR003268">
    <property type="entry name" value="K_chnl_inward-rec_Kir1.1"/>
</dbReference>
<keyword evidence="7" id="KW-0851">Voltage-gated channel</keyword>
<reference evidence="18 19" key="1">
    <citation type="journal article" date="2021" name="Cell">
        <title>Tracing the genetic footprints of vertebrate landing in non-teleost ray-finned fishes.</title>
        <authorList>
            <person name="Bi X."/>
            <person name="Wang K."/>
            <person name="Yang L."/>
            <person name="Pan H."/>
            <person name="Jiang H."/>
            <person name="Wei Q."/>
            <person name="Fang M."/>
            <person name="Yu H."/>
            <person name="Zhu C."/>
            <person name="Cai Y."/>
            <person name="He Y."/>
            <person name="Gan X."/>
            <person name="Zeng H."/>
            <person name="Yu D."/>
            <person name="Zhu Y."/>
            <person name="Jiang H."/>
            <person name="Qiu Q."/>
            <person name="Yang H."/>
            <person name="Zhang Y.E."/>
            <person name="Wang W."/>
            <person name="Zhu M."/>
            <person name="He S."/>
            <person name="Zhang G."/>
        </authorList>
    </citation>
    <scope>NUCLEOTIDE SEQUENCE [LARGE SCALE GENOMIC DNA]</scope>
    <source>
        <strain evidence="18">Bchr_013</strain>
    </source>
</reference>
<comment type="subcellular location">
    <subcellularLocation>
        <location evidence="2">Cell membrane</location>
    </subcellularLocation>
    <subcellularLocation>
        <location evidence="1">Membrane</location>
        <topology evidence="1">Multi-pass membrane protein</topology>
    </subcellularLocation>
</comment>
<dbReference type="Pfam" id="PF01007">
    <property type="entry name" value="IRK"/>
    <property type="match status" value="1"/>
</dbReference>
<feature type="compositionally biased region" description="Low complexity" evidence="14">
    <location>
        <begin position="752"/>
        <end position="780"/>
    </location>
</feature>
<dbReference type="InterPro" id="IPR014756">
    <property type="entry name" value="Ig_E-set"/>
</dbReference>
<keyword evidence="4" id="KW-1003">Cell membrane</keyword>
<keyword evidence="11 15" id="KW-0472">Membrane</keyword>
<feature type="compositionally biased region" description="Basic and acidic residues" evidence="14">
    <location>
        <begin position="2071"/>
        <end position="2082"/>
    </location>
</feature>
<dbReference type="PRINTS" id="PR01320">
    <property type="entry name" value="KIRCHANNEL"/>
</dbReference>
<feature type="non-terminal residue" evidence="18">
    <location>
        <position position="3043"/>
    </location>
</feature>
<dbReference type="SUPFAM" id="SSF81296">
    <property type="entry name" value="E set domains"/>
    <property type="match status" value="1"/>
</dbReference>
<evidence type="ECO:0000259" key="16">
    <source>
        <dbReference type="Pfam" id="PF01007"/>
    </source>
</evidence>
<feature type="transmembrane region" description="Helical" evidence="15">
    <location>
        <begin position="2921"/>
        <end position="2939"/>
    </location>
</feature>
<evidence type="ECO:0000259" key="17">
    <source>
        <dbReference type="Pfam" id="PF17655"/>
    </source>
</evidence>
<evidence type="ECO:0000256" key="11">
    <source>
        <dbReference type="ARBA" id="ARBA00023136"/>
    </source>
</evidence>
<feature type="region of interest" description="Disordered" evidence="14">
    <location>
        <begin position="1914"/>
        <end position="1948"/>
    </location>
</feature>
<keyword evidence="12" id="KW-0407">Ion channel</keyword>
<dbReference type="InterPro" id="IPR016449">
    <property type="entry name" value="K_chnl_inward-rec_Kir"/>
</dbReference>
<feature type="compositionally biased region" description="Basic and acidic residues" evidence="14">
    <location>
        <begin position="2318"/>
        <end position="2328"/>
    </location>
</feature>
<dbReference type="EMBL" id="JAATIS010008546">
    <property type="protein sequence ID" value="KAG2457533.1"/>
    <property type="molecule type" value="Genomic_DNA"/>
</dbReference>
<dbReference type="GO" id="GO:0005886">
    <property type="term" value="C:plasma membrane"/>
    <property type="evidence" value="ECO:0007669"/>
    <property type="project" value="UniProtKB-SubCell"/>
</dbReference>
<dbReference type="Gene3D" id="2.60.40.1400">
    <property type="entry name" value="G protein-activated inward rectifier potassium channel 1"/>
    <property type="match status" value="1"/>
</dbReference>
<evidence type="ECO:0000256" key="7">
    <source>
        <dbReference type="ARBA" id="ARBA00022882"/>
    </source>
</evidence>
<name>A0A8X7WVR1_POLSE</name>
<sequence>MSTTSPTHAASQTKVFYSQTTQTDVHKPLLGSPGSQGSNTTAALRRRRRVLSKDGRSNVRINHISGRGALYLRDLWTTFLDMQWRYKFFFFSATFVGTWFLFGVLWYLVALVHGDLLGEEFDPPSNHTPCVMQVQTLTAAFLFSLESQTTIGYGFRCITEECPVAILLLIIQLVITMVLEIFITGTFLAKLARPKKRGETVKFSHHAVICSYEGRPSLMIRVANMRKSLLIGCQVTGKLLQTSLTKEGETIRLDQRNVSFQVDTASDSPFLILPLTFYHVIDNESPFRAWVDKGGGWTDPELTDFELLVILSATVEPTSATCQVRTSYLPDEILWGYEFPPVVSLSPSGKYVADFSFFDKVAKSPNPPVFKKAPPNTPSPTHHSHGGHHYVPSSCSETTSSEKMRLEQSYRERSTSDDRERTRVRDSSPLSVRIIASKIRYLQEYHNRVLHNIYPVPSGTDIANTLKYFSQTLLSILSRTGKKDNQDASNLAVPMTMCLFPVPFPLTPSLRPQVSSINPTVTRSLLYSVLRDAPSDRGQQSRDAQLSEYPSLDYQGLYVTLVTLLDLVPLLQHGQHDLGQSIFYTTTCLLPFLSDDILSTLPYTMISTLATFPPFLHKDIIEYLSTSFLPMAILGSTRKEGGVPAYVNLSASSMLMIAMQYTSNPVYHCQLLECLMKYKQEVWKDLLYVIAYGPSQVKPPAVQMLFHYWPNLKPPGAISEYRGLQYTGAPAVRRSFLACGSQPDATAIPPESSVSARRAHRSAGGNSTRRSSSRSSCNTAAKEREAAGGGLTLDHADWLIDVLLPQGESSLLILNCSSHVRRAVVTCFSAGCCGHHGNRPVRYCKRCHVNHHSSDVGASAETHLYQTSPPPINTRECGAEELVCTVEAVISLLKEAEFHAEQREYELNRRRQMGLSSSHHSLDNTDFDNKDDDQHDQRLLSQFGIWFLVSLCTPSENTPTESLARLVSMVFQWFHSTAYMMDDEVGSLVEKLKPQFVTKWLKTVCDVRFDVMVMCLLPKPAEFARVRNVGGYWDKSCNTVTQLKEGLNRILCLIPYNVISQPVWECIMPEWLGAIRTEVPNNQLKEFREVLSKMFDIELCPLPFSMEEMFGFISCRFTGYPASVQEQALLWLHVLSELDIVVPLQQLIGMFSDGVNSVKELANQRKVRVNDLAGNLAARRVSVVSDPGRRGQHNTLSPFPSPFRSPFRSPLHCSPFRSPFKHFGHAGGHHTIDLDCDEEDMNLNCFILMFDLILKQMELQDDGVTLGLDNSLSKDILSIITNVFQAPWGGSHTCQKDEKAVECNLCQSSILCYQLGCDLLERLSPKEETRLVEPTDSLEESLIFPRPEFSIGMEMEDEEKPGNKEEDNPGNKNKSPDNVYMKNNSGKKFCYQQLPVSLKLIYTILQEMPKFDEPDILFNMLNCLKILCLHGECLYIARKDHPHFLAYIQDKMLISSLWRVLKSEFSHLASQAVPLLLHALSLPHGADIFWTIVDSSFNNKEWEIRFEAVERVAVLCRFLDIASLTKNHLLKYSLAHAFCCFLAAVEDVNPAVATRARLLLDTIKKPALQGLCLCLDFQFDTVVKDRPTILSKLLLLHFLKQDVPALSWEFFVSRFDTLSLEAQLHLDCNKEFPFPTTITAVRTNVANLSDAAMWKIKRARFARNRQKSVRSLRDSVKGPAESKRTLSLPETLSSRIPVRLTRHEQSAPTLGELIEQMLPGQQSVEDDTIIKDPLPEDAGIDHQTVHHLITVLMKFMAKDKSSAEADISSAKAFNTVKRHLYVLLGYDQQEGCFMIAPQKMRTSTCFNAFIAGISQVMDYNINLGKHLLPLVVQVLKYCTCPQLRHYFQQPPRCSLWSLRPHIRQMWLKTLLVILYKYHYREADISKIVLHLIHITINTLNAQYHSCKPHATAGPLYSDNSNASRYSEKEKEEDSVFDESDIHDTPTGVSNKESQTFFARLKRIGGNKSVKYQPVDTNAQKSEIELSENRDASALQDSILRCVREESIKKKRLQAFKQKSLDISNTDSILFNLDDHRRKSCIERCDVEKYGGIPSSSNVQQGDHYNRSSGHPNDKAKPNDSLEKPALGDGFTETKRPIIPEVRLSCMETFEDKLESPNGDQLSKEDPDLIDLSSDSNSCPEKHSILSMSDSDSLVFEPLPPLRIVESDEEYEIPSSLNKLNGKVTPSPSTSNTLSLTPVVQVSIDDGSISRELKDAPGESPVSHGVRRGSVSPTALLDCKDLIKPAQFKDFSNDSPMTLKQKRDLLRKTPAVPELSLDDVCEVNTKLEGESAGGQPVKSVFLNVPENSEECAHSDVQSDCEKSSDPKPEDENEEMEFKIQIVPRQRKQRKIAVSAIQREYLDISFNILDKIGDQQAGEAGITKSSLLSAPSTVSMFVPAPEEFTDDQPTAMTDKCHDCGAILEEYDEETLGLAVVVLSMFIHLSPDLAAPLLLDIIQSVGSIMIPGNAAGVAKQFVRCLFHHLAPNGILPQLFQSTIKDGSFLRTLASSLMDFNELNSIAALSQLFEGLNNKKSLPAGGAMLNCLENTATYMEALPMDSPSNLWTTICNQFQTFLTKLPSVLPLKSLLEPFSKLLSFVIQHGTFSLHYLVELCGLCYRAFNKERDKFYLSRIVVLELLQALKFKSPLPDINLLLLVQCSTAAMECMRQYVTEILDFVADMHTLTKLKTSVLHMCSLFHAFMFAQLWTVYCEQAAVAPSLQNQNEFSSTAILTGLEFWSRVTPGILQLMAHNKVMIEMVCLHVISLMEALQECSSTIFVKLIPMWLPMIQSNIKHLSAGLQLRLQAIQNNVCHLCFQGAQSGGQASAVSSAVRKWLQCTQFKMAQARGGNGGDSKRRKRQEEKKSAGEMKRRREEDRPSKRSADANFTSPLICIDEICFDFNILCAFQEGVWRMMNFRQRMGWIGMGLYLLVSVAAFYYVFEINQTYNSLTLEQVAQVPRESQTGLTSWMQSLKSRLLSFPFWMWALIFLVPYLQVFLFLYSCTRAEPKNIGYCIIPIFLAVICNRQQTFSKASNQISRLQLIDT</sequence>
<evidence type="ECO:0000256" key="9">
    <source>
        <dbReference type="ARBA" id="ARBA00022989"/>
    </source>
</evidence>
<accession>A0A8X7WVR1</accession>
<evidence type="ECO:0000313" key="19">
    <source>
        <dbReference type="Proteomes" id="UP000886611"/>
    </source>
</evidence>
<feature type="region of interest" description="Disordered" evidence="14">
    <location>
        <begin position="2843"/>
        <end position="2881"/>
    </location>
</feature>
<feature type="region of interest" description="Disordered" evidence="14">
    <location>
        <begin position="746"/>
        <end position="781"/>
    </location>
</feature>
<dbReference type="PANTHER" id="PTHR21696">
    <property type="entry name" value="PROTEIN UNC-79 HOMOLOG"/>
    <property type="match status" value="1"/>
</dbReference>
<dbReference type="FunFam" id="2.60.40.1400:FF:000002">
    <property type="entry name" value="ATP-sensitive inward rectifier potassium channel 1"/>
    <property type="match status" value="1"/>
</dbReference>
<evidence type="ECO:0000256" key="2">
    <source>
        <dbReference type="ARBA" id="ARBA00004236"/>
    </source>
</evidence>
<keyword evidence="9 15" id="KW-1133">Transmembrane helix</keyword>
<evidence type="ECO:0000256" key="3">
    <source>
        <dbReference type="ARBA" id="ARBA00022448"/>
    </source>
</evidence>
<keyword evidence="3" id="KW-0813">Transport</keyword>
<dbReference type="GO" id="GO:1990573">
    <property type="term" value="P:potassium ion import across plasma membrane"/>
    <property type="evidence" value="ECO:0007669"/>
    <property type="project" value="InterPro"/>
</dbReference>
<feature type="region of interest" description="Disordered" evidence="14">
    <location>
        <begin position="368"/>
        <end position="427"/>
    </location>
</feature>
<comment type="caution">
    <text evidence="18">The sequence shown here is derived from an EMBL/GenBank/DDBJ whole genome shotgun (WGS) entry which is preliminary data.</text>
</comment>
<dbReference type="InterPro" id="IPR028024">
    <property type="entry name" value="LYSET"/>
</dbReference>
<dbReference type="GO" id="GO:0034702">
    <property type="term" value="C:monoatomic ion channel complex"/>
    <property type="evidence" value="ECO:0007669"/>
    <property type="project" value="UniProtKB-KW"/>
</dbReference>
<feature type="transmembrane region" description="Helical" evidence="15">
    <location>
        <begin position="164"/>
        <end position="189"/>
    </location>
</feature>
<feature type="transmembrane region" description="Helical" evidence="15">
    <location>
        <begin position="2980"/>
        <end position="2999"/>
    </location>
</feature>
<keyword evidence="10" id="KW-0406">Ion transport</keyword>
<feature type="region of interest" description="Disordered" evidence="14">
    <location>
        <begin position="2051"/>
        <end position="2093"/>
    </location>
</feature>
<evidence type="ECO:0000256" key="14">
    <source>
        <dbReference type="SAM" id="MobiDB-lite"/>
    </source>
</evidence>
<dbReference type="InterPro" id="IPR040445">
    <property type="entry name" value="Kir_TM"/>
</dbReference>
<dbReference type="PRINTS" id="PR01321">
    <property type="entry name" value="KIR11CHANNEL"/>
</dbReference>
<dbReference type="Pfam" id="PF14776">
    <property type="entry name" value="UNC-79"/>
    <property type="match status" value="1"/>
</dbReference>
<feature type="compositionally biased region" description="Basic and acidic residues" evidence="14">
    <location>
        <begin position="2857"/>
        <end position="2881"/>
    </location>
</feature>
<proteinExistence type="predicted"/>
<feature type="non-terminal residue" evidence="18">
    <location>
        <position position="1"/>
    </location>
</feature>
<dbReference type="Pfam" id="PF17655">
    <property type="entry name" value="IRK_C"/>
    <property type="match status" value="1"/>
</dbReference>
<dbReference type="GO" id="GO:0005242">
    <property type="term" value="F:inward rectifier potassium channel activity"/>
    <property type="evidence" value="ECO:0007669"/>
    <property type="project" value="InterPro"/>
</dbReference>
<comment type="catalytic activity">
    <reaction evidence="13">
        <text>K(+)(in) = K(+)(out)</text>
        <dbReference type="Rhea" id="RHEA:29463"/>
        <dbReference type="ChEBI" id="CHEBI:29103"/>
    </reaction>
</comment>
<dbReference type="FunFam" id="1.10.287.70:FF:000036">
    <property type="entry name" value="ATP-sensitive inward rectifier potassium channel 1"/>
    <property type="match status" value="1"/>
</dbReference>
<evidence type="ECO:0000256" key="12">
    <source>
        <dbReference type="ARBA" id="ARBA00023303"/>
    </source>
</evidence>
<feature type="transmembrane region" description="Helical" evidence="15">
    <location>
        <begin position="88"/>
        <end position="109"/>
    </location>
</feature>
<keyword evidence="8" id="KW-0630">Potassium</keyword>
<feature type="region of interest" description="Disordered" evidence="14">
    <location>
        <begin position="1357"/>
        <end position="1378"/>
    </location>
</feature>
<feature type="compositionally biased region" description="Basic and acidic residues" evidence="14">
    <location>
        <begin position="1925"/>
        <end position="1943"/>
    </location>
</feature>
<evidence type="ECO:0000313" key="18">
    <source>
        <dbReference type="EMBL" id="KAG2457533.1"/>
    </source>
</evidence>
<keyword evidence="5" id="KW-0633">Potassium transport</keyword>
<keyword evidence="19" id="KW-1185">Reference proteome</keyword>
<evidence type="ECO:0000256" key="4">
    <source>
        <dbReference type="ARBA" id="ARBA00022475"/>
    </source>
</evidence>
<protein>
    <submittedName>
        <fullName evidence="18">UNC79 protein</fullName>
    </submittedName>
</protein>
<gene>
    <name evidence="18" type="primary">Unc79</name>
    <name evidence="18" type="ORF">GTO96_0012350</name>
</gene>
<evidence type="ECO:0000256" key="6">
    <source>
        <dbReference type="ARBA" id="ARBA00022692"/>
    </source>
</evidence>
<evidence type="ECO:0000256" key="5">
    <source>
        <dbReference type="ARBA" id="ARBA00022538"/>
    </source>
</evidence>
<dbReference type="Proteomes" id="UP000886611">
    <property type="component" value="Unassembled WGS sequence"/>
</dbReference>
<dbReference type="InterPro" id="IPR041647">
    <property type="entry name" value="IRK_C"/>
</dbReference>
<dbReference type="InterPro" id="IPR013518">
    <property type="entry name" value="K_chnl_inward-rec_Kir_cyto"/>
</dbReference>
<dbReference type="GO" id="GO:0034765">
    <property type="term" value="P:regulation of monoatomic ion transmembrane transport"/>
    <property type="evidence" value="ECO:0007669"/>
    <property type="project" value="InterPro"/>
</dbReference>
<feature type="compositionally biased region" description="Basic and acidic residues" evidence="14">
    <location>
        <begin position="1360"/>
        <end position="1369"/>
    </location>
</feature>
<feature type="compositionally biased region" description="Basic and acidic residues" evidence="14">
    <location>
        <begin position="400"/>
        <end position="426"/>
    </location>
</feature>
<evidence type="ECO:0000256" key="13">
    <source>
        <dbReference type="ARBA" id="ARBA00034430"/>
    </source>
</evidence>
<dbReference type="PANTHER" id="PTHR21696:SF2">
    <property type="entry name" value="PROTEIN UNC-79 HOMOLOG"/>
    <property type="match status" value="1"/>
</dbReference>
<evidence type="ECO:0000256" key="8">
    <source>
        <dbReference type="ARBA" id="ARBA00022958"/>
    </source>
</evidence>
<dbReference type="Pfam" id="PF15190">
    <property type="entry name" value="TMEM251"/>
    <property type="match status" value="1"/>
</dbReference>
<dbReference type="SUPFAM" id="SSF81324">
    <property type="entry name" value="Voltage-gated potassium channels"/>
    <property type="match status" value="1"/>
</dbReference>
<feature type="region of interest" description="Disordered" evidence="14">
    <location>
        <begin position="2307"/>
        <end position="2333"/>
    </location>
</feature>
<keyword evidence="6 15" id="KW-0812">Transmembrane</keyword>
<feature type="domain" description="Inward rectifier potassium channel C-terminal" evidence="17">
    <location>
        <begin position="201"/>
        <end position="367"/>
    </location>
</feature>
<evidence type="ECO:0000256" key="1">
    <source>
        <dbReference type="ARBA" id="ARBA00004141"/>
    </source>
</evidence>